<dbReference type="PANTHER" id="PTHR45138">
    <property type="entry name" value="REGULATORY COMPONENTS OF SENSORY TRANSDUCTION SYSTEM"/>
    <property type="match status" value="1"/>
</dbReference>
<feature type="transmembrane region" description="Helical" evidence="2">
    <location>
        <begin position="260"/>
        <end position="285"/>
    </location>
</feature>
<dbReference type="AlphaFoldDB" id="A0A5B2XT44"/>
<evidence type="ECO:0000256" key="1">
    <source>
        <dbReference type="SAM" id="MobiDB-lite"/>
    </source>
</evidence>
<dbReference type="GO" id="GO:0052621">
    <property type="term" value="F:diguanylate cyclase activity"/>
    <property type="evidence" value="ECO:0007669"/>
    <property type="project" value="TreeGrafter"/>
</dbReference>
<sequence length="503" mass="53369">MVAGPGGPVDAPGFCPPPRRPEPAARTSPVTASARLARGVLAGLARAGRRSWLAARRPWAWGLWSQRPRVVGYVLTIELLAVVAVTRRMVGALLAHDEDWVRFALLAACATVHLWLSRRQDERQQGAAQGGVQPRIGLASAWTFAGVVVLPAPLMVALILFVRAQRWPPVGRSPYRFAFSTASMLLAAVVARFVLDRTGPHTWAHLDLADSLGQVAIALGAGLVYASTHALLIGVALALSGTSSSTAVLLGTRRDTVLGMTAVALGIVTAALLVSSPALACVMALTAVGAGNYLGQAQELEQAWGHARRDAKTGVLNDLGWAERAERELARARDTGRPVALLMVDADKFKRINDTLGHPVGDAVLRAIGTVLRTATRDRDVVARFGGEEFVVLLPDTGRAGTARVAERIRRTIAELQLPVTDRHGAEVVLKGRQAPVPVDPRGRPLRDVNGNYADAACRVLSVSVGAVVRSGADADLDAMLRNADEAVYAAKDAGRNTVRFKA</sequence>
<feature type="transmembrane region" description="Helical" evidence="2">
    <location>
        <begin position="174"/>
        <end position="195"/>
    </location>
</feature>
<proteinExistence type="predicted"/>
<dbReference type="Proteomes" id="UP000323454">
    <property type="component" value="Unassembled WGS sequence"/>
</dbReference>
<organism evidence="4 5">
    <name type="scientific">Solihabitans fulvus</name>
    <dbReference type="NCBI Taxonomy" id="1892852"/>
    <lineage>
        <taxon>Bacteria</taxon>
        <taxon>Bacillati</taxon>
        <taxon>Actinomycetota</taxon>
        <taxon>Actinomycetes</taxon>
        <taxon>Pseudonocardiales</taxon>
        <taxon>Pseudonocardiaceae</taxon>
        <taxon>Solihabitans</taxon>
    </lineage>
</organism>
<keyword evidence="5" id="KW-1185">Reference proteome</keyword>
<feature type="region of interest" description="Disordered" evidence="1">
    <location>
        <begin position="1"/>
        <end position="29"/>
    </location>
</feature>
<dbReference type="InterPro" id="IPR050469">
    <property type="entry name" value="Diguanylate_Cyclase"/>
</dbReference>
<dbReference type="SUPFAM" id="SSF55073">
    <property type="entry name" value="Nucleotide cyclase"/>
    <property type="match status" value="1"/>
</dbReference>
<feature type="domain" description="GGDEF" evidence="3">
    <location>
        <begin position="337"/>
        <end position="503"/>
    </location>
</feature>
<reference evidence="4 5" key="2">
    <citation type="submission" date="2019-09" db="EMBL/GenBank/DDBJ databases">
        <authorList>
            <person name="Jin C."/>
        </authorList>
    </citation>
    <scope>NUCLEOTIDE SEQUENCE [LARGE SCALE GENOMIC DNA]</scope>
    <source>
        <strain evidence="4 5">AN110305</strain>
    </source>
</reference>
<dbReference type="Gene3D" id="3.30.70.270">
    <property type="match status" value="1"/>
</dbReference>
<dbReference type="PROSITE" id="PS50887">
    <property type="entry name" value="GGDEF"/>
    <property type="match status" value="1"/>
</dbReference>
<dbReference type="InterPro" id="IPR000160">
    <property type="entry name" value="GGDEF_dom"/>
</dbReference>
<evidence type="ECO:0000313" key="5">
    <source>
        <dbReference type="Proteomes" id="UP000323454"/>
    </source>
</evidence>
<keyword evidence="2" id="KW-0812">Transmembrane</keyword>
<dbReference type="CDD" id="cd01949">
    <property type="entry name" value="GGDEF"/>
    <property type="match status" value="1"/>
</dbReference>
<keyword evidence="2" id="KW-0472">Membrane</keyword>
<dbReference type="OrthoDB" id="23692at2"/>
<keyword evidence="2" id="KW-1133">Transmembrane helix</keyword>
<name>A0A5B2XT44_9PSEU</name>
<accession>A0A5B2XT44</accession>
<reference evidence="4 5" key="1">
    <citation type="submission" date="2019-09" db="EMBL/GenBank/DDBJ databases">
        <title>Goodfellowia gen. nov., a new genus of the Pseudonocardineae related to Actinoalloteichus, containing Goodfellowia coeruleoviolacea gen. nov., comb. nov. gen. nov., comb. nov.</title>
        <authorList>
            <person name="Labeda D."/>
        </authorList>
    </citation>
    <scope>NUCLEOTIDE SEQUENCE [LARGE SCALE GENOMIC DNA]</scope>
    <source>
        <strain evidence="4 5">AN110305</strain>
    </source>
</reference>
<dbReference type="EMBL" id="VUOB01000003">
    <property type="protein sequence ID" value="KAA2266112.1"/>
    <property type="molecule type" value="Genomic_DNA"/>
</dbReference>
<feature type="transmembrane region" description="Helical" evidence="2">
    <location>
        <begin position="136"/>
        <end position="162"/>
    </location>
</feature>
<evidence type="ECO:0000259" key="3">
    <source>
        <dbReference type="PROSITE" id="PS50887"/>
    </source>
</evidence>
<dbReference type="PANTHER" id="PTHR45138:SF9">
    <property type="entry name" value="DIGUANYLATE CYCLASE DGCM-RELATED"/>
    <property type="match status" value="1"/>
</dbReference>
<comment type="caution">
    <text evidence="4">The sequence shown here is derived from an EMBL/GenBank/DDBJ whole genome shotgun (WGS) entry which is preliminary data.</text>
</comment>
<dbReference type="GO" id="GO:0005886">
    <property type="term" value="C:plasma membrane"/>
    <property type="evidence" value="ECO:0007669"/>
    <property type="project" value="TreeGrafter"/>
</dbReference>
<dbReference type="GO" id="GO:1902201">
    <property type="term" value="P:negative regulation of bacterial-type flagellum-dependent cell motility"/>
    <property type="evidence" value="ECO:0007669"/>
    <property type="project" value="TreeGrafter"/>
</dbReference>
<dbReference type="NCBIfam" id="TIGR00254">
    <property type="entry name" value="GGDEF"/>
    <property type="match status" value="1"/>
</dbReference>
<dbReference type="Pfam" id="PF00990">
    <property type="entry name" value="GGDEF"/>
    <property type="match status" value="1"/>
</dbReference>
<dbReference type="InterPro" id="IPR029787">
    <property type="entry name" value="Nucleotide_cyclase"/>
</dbReference>
<gene>
    <name evidence="4" type="ORF">F0L68_03060</name>
</gene>
<dbReference type="SMART" id="SM00267">
    <property type="entry name" value="GGDEF"/>
    <property type="match status" value="1"/>
</dbReference>
<dbReference type="GO" id="GO:0043709">
    <property type="term" value="P:cell adhesion involved in single-species biofilm formation"/>
    <property type="evidence" value="ECO:0007669"/>
    <property type="project" value="TreeGrafter"/>
</dbReference>
<dbReference type="RefSeq" id="WP_149847850.1">
    <property type="nucleotide sequence ID" value="NZ_VUOB01000003.1"/>
</dbReference>
<feature type="transmembrane region" description="Helical" evidence="2">
    <location>
        <begin position="215"/>
        <end position="239"/>
    </location>
</feature>
<protein>
    <submittedName>
        <fullName evidence="4">GGDEF domain-containing protein</fullName>
    </submittedName>
</protein>
<dbReference type="InterPro" id="IPR043128">
    <property type="entry name" value="Rev_trsase/Diguanyl_cyclase"/>
</dbReference>
<evidence type="ECO:0000256" key="2">
    <source>
        <dbReference type="SAM" id="Phobius"/>
    </source>
</evidence>
<evidence type="ECO:0000313" key="4">
    <source>
        <dbReference type="EMBL" id="KAA2266112.1"/>
    </source>
</evidence>